<dbReference type="HOGENOM" id="CLU_2254624_0_0_1"/>
<sequence length="104" mass="10743">MGPIHPRPTKLGNPVNHSRLPSLALCPGSSSSSTSQVPAKERQTSGSNHLWFVPNATPPPTAPPTAHDLHAAAAASASASPCRCAPRVTRCRPLTPVGVADLVR</sequence>
<dbReference type="EMBL" id="CM000132">
    <property type="protein sequence ID" value="EEC81851.1"/>
    <property type="molecule type" value="Genomic_DNA"/>
</dbReference>
<reference evidence="2 3" key="1">
    <citation type="journal article" date="2005" name="PLoS Biol.">
        <title>The genomes of Oryza sativa: a history of duplications.</title>
        <authorList>
            <person name="Yu J."/>
            <person name="Wang J."/>
            <person name="Lin W."/>
            <person name="Li S."/>
            <person name="Li H."/>
            <person name="Zhou J."/>
            <person name="Ni P."/>
            <person name="Dong W."/>
            <person name="Hu S."/>
            <person name="Zeng C."/>
            <person name="Zhang J."/>
            <person name="Zhang Y."/>
            <person name="Li R."/>
            <person name="Xu Z."/>
            <person name="Li S."/>
            <person name="Li X."/>
            <person name="Zheng H."/>
            <person name="Cong L."/>
            <person name="Lin L."/>
            <person name="Yin J."/>
            <person name="Geng J."/>
            <person name="Li G."/>
            <person name="Shi J."/>
            <person name="Liu J."/>
            <person name="Lv H."/>
            <person name="Li J."/>
            <person name="Wang J."/>
            <person name="Deng Y."/>
            <person name="Ran L."/>
            <person name="Shi X."/>
            <person name="Wang X."/>
            <person name="Wu Q."/>
            <person name="Li C."/>
            <person name="Ren X."/>
            <person name="Wang J."/>
            <person name="Wang X."/>
            <person name="Li D."/>
            <person name="Liu D."/>
            <person name="Zhang X."/>
            <person name="Ji Z."/>
            <person name="Zhao W."/>
            <person name="Sun Y."/>
            <person name="Zhang Z."/>
            <person name="Bao J."/>
            <person name="Han Y."/>
            <person name="Dong L."/>
            <person name="Ji J."/>
            <person name="Chen P."/>
            <person name="Wu S."/>
            <person name="Liu J."/>
            <person name="Xiao Y."/>
            <person name="Bu D."/>
            <person name="Tan J."/>
            <person name="Yang L."/>
            <person name="Ye C."/>
            <person name="Zhang J."/>
            <person name="Xu J."/>
            <person name="Zhou Y."/>
            <person name="Yu Y."/>
            <person name="Zhang B."/>
            <person name="Zhuang S."/>
            <person name="Wei H."/>
            <person name="Liu B."/>
            <person name="Lei M."/>
            <person name="Yu H."/>
            <person name="Li Y."/>
            <person name="Xu H."/>
            <person name="Wei S."/>
            <person name="He X."/>
            <person name="Fang L."/>
            <person name="Zhang Z."/>
            <person name="Zhang Y."/>
            <person name="Huang X."/>
            <person name="Su Z."/>
            <person name="Tong W."/>
            <person name="Li J."/>
            <person name="Tong Z."/>
            <person name="Li S."/>
            <person name="Ye J."/>
            <person name="Wang L."/>
            <person name="Fang L."/>
            <person name="Lei T."/>
            <person name="Chen C."/>
            <person name="Chen H."/>
            <person name="Xu Z."/>
            <person name="Li H."/>
            <person name="Huang H."/>
            <person name="Zhang F."/>
            <person name="Xu H."/>
            <person name="Li N."/>
            <person name="Zhao C."/>
            <person name="Li S."/>
            <person name="Dong L."/>
            <person name="Huang Y."/>
            <person name="Li L."/>
            <person name="Xi Y."/>
            <person name="Qi Q."/>
            <person name="Li W."/>
            <person name="Zhang B."/>
            <person name="Hu W."/>
            <person name="Zhang Y."/>
            <person name="Tian X."/>
            <person name="Jiao Y."/>
            <person name="Liang X."/>
            <person name="Jin J."/>
            <person name="Gao L."/>
            <person name="Zheng W."/>
            <person name="Hao B."/>
            <person name="Liu S."/>
            <person name="Wang W."/>
            <person name="Yuan L."/>
            <person name="Cao M."/>
            <person name="McDermott J."/>
            <person name="Samudrala R."/>
            <person name="Wang J."/>
            <person name="Wong G.K."/>
            <person name="Yang H."/>
        </authorList>
    </citation>
    <scope>NUCLEOTIDE SEQUENCE [LARGE SCALE GENOMIC DNA]</scope>
    <source>
        <strain evidence="3">cv. 93-11</strain>
    </source>
</reference>
<evidence type="ECO:0000313" key="3">
    <source>
        <dbReference type="Proteomes" id="UP000007015"/>
    </source>
</evidence>
<gene>
    <name evidence="2" type="ORF">OsI_25620</name>
</gene>
<feature type="region of interest" description="Disordered" evidence="1">
    <location>
        <begin position="1"/>
        <end position="66"/>
    </location>
</feature>
<dbReference type="Proteomes" id="UP000007015">
    <property type="component" value="Chromosome 7"/>
</dbReference>
<organism evidence="2 3">
    <name type="scientific">Oryza sativa subsp. indica</name>
    <name type="common">Rice</name>
    <dbReference type="NCBI Taxonomy" id="39946"/>
    <lineage>
        <taxon>Eukaryota</taxon>
        <taxon>Viridiplantae</taxon>
        <taxon>Streptophyta</taxon>
        <taxon>Embryophyta</taxon>
        <taxon>Tracheophyta</taxon>
        <taxon>Spermatophyta</taxon>
        <taxon>Magnoliopsida</taxon>
        <taxon>Liliopsida</taxon>
        <taxon>Poales</taxon>
        <taxon>Poaceae</taxon>
        <taxon>BOP clade</taxon>
        <taxon>Oryzoideae</taxon>
        <taxon>Oryzeae</taxon>
        <taxon>Oryzinae</taxon>
        <taxon>Oryza</taxon>
        <taxon>Oryza sativa</taxon>
    </lineage>
</organism>
<name>B8B511_ORYSI</name>
<evidence type="ECO:0000313" key="2">
    <source>
        <dbReference type="EMBL" id="EEC81851.1"/>
    </source>
</evidence>
<dbReference type="Gramene" id="BGIOSGA025509-TA">
    <property type="protein sequence ID" value="BGIOSGA025509-PA"/>
    <property type="gene ID" value="BGIOSGA025509"/>
</dbReference>
<keyword evidence="3" id="KW-1185">Reference proteome</keyword>
<accession>B8B511</accession>
<evidence type="ECO:0000256" key="1">
    <source>
        <dbReference type="SAM" id="MobiDB-lite"/>
    </source>
</evidence>
<dbReference type="AlphaFoldDB" id="B8B511"/>
<proteinExistence type="predicted"/>
<protein>
    <submittedName>
        <fullName evidence="2">Uncharacterized protein</fullName>
    </submittedName>
</protein>